<reference evidence="1 2" key="1">
    <citation type="submission" date="2018-08" db="EMBL/GenBank/DDBJ databases">
        <title>A genome reference for cultivated species of the human gut microbiota.</title>
        <authorList>
            <person name="Zou Y."/>
            <person name="Xue W."/>
            <person name="Luo G."/>
        </authorList>
    </citation>
    <scope>NUCLEOTIDE SEQUENCE [LARGE SCALE GENOMIC DNA]</scope>
    <source>
        <strain evidence="1 2">AF42-9</strain>
    </source>
</reference>
<comment type="caution">
    <text evidence="1">The sequence shown here is derived from an EMBL/GenBank/DDBJ whole genome shotgun (WGS) entry which is preliminary data.</text>
</comment>
<dbReference type="AlphaFoldDB" id="A0A415GQL4"/>
<organism evidence="1 2">
    <name type="scientific">Leyella stercorea</name>
    <dbReference type="NCBI Taxonomy" id="363265"/>
    <lineage>
        <taxon>Bacteria</taxon>
        <taxon>Pseudomonadati</taxon>
        <taxon>Bacteroidota</taxon>
        <taxon>Bacteroidia</taxon>
        <taxon>Bacteroidales</taxon>
        <taxon>Prevotellaceae</taxon>
        <taxon>Leyella</taxon>
    </lineage>
</organism>
<evidence type="ECO:0000313" key="1">
    <source>
        <dbReference type="EMBL" id="RHK52412.1"/>
    </source>
</evidence>
<dbReference type="Proteomes" id="UP000286598">
    <property type="component" value="Unassembled WGS sequence"/>
</dbReference>
<dbReference type="InterPro" id="IPR027417">
    <property type="entry name" value="P-loop_NTPase"/>
</dbReference>
<sequence length="206" mass="23440">MNEEKAYELLLAAVIAEVQFRHRKFVYNEFIDDQLRQIAKWLTAGSSKFGMVLCGGCGNGKTTMLKALRNLISRLQIRRPTADPGSSYGACYGLTIVDALQIAQLCKTNHTKYLELVQDDMLAIDDLGTEPVEVMDYGNIITPIIDLLTKRYEAQLFTIVTTNLDPKDIRKRYGDRIADRLNEMMAKIVYRNPTYRMDEIQTDGMS</sequence>
<dbReference type="SUPFAM" id="SSF52540">
    <property type="entry name" value="P-loop containing nucleoside triphosphate hydrolases"/>
    <property type="match status" value="1"/>
</dbReference>
<evidence type="ECO:0000313" key="2">
    <source>
        <dbReference type="Proteomes" id="UP000286598"/>
    </source>
</evidence>
<dbReference type="Gene3D" id="3.40.50.300">
    <property type="entry name" value="P-loop containing nucleotide triphosphate hydrolases"/>
    <property type="match status" value="1"/>
</dbReference>
<dbReference type="OrthoDB" id="835620at2"/>
<protein>
    <recommendedName>
        <fullName evidence="3">ATP-binding protein</fullName>
    </recommendedName>
</protein>
<accession>A0A415GQL4</accession>
<keyword evidence="2" id="KW-1185">Reference proteome</keyword>
<dbReference type="EMBL" id="QRNO01000006">
    <property type="protein sequence ID" value="RHK52412.1"/>
    <property type="molecule type" value="Genomic_DNA"/>
</dbReference>
<evidence type="ECO:0008006" key="3">
    <source>
        <dbReference type="Google" id="ProtNLM"/>
    </source>
</evidence>
<proteinExistence type="predicted"/>
<name>A0A415GQL4_9BACT</name>
<gene>
    <name evidence="1" type="ORF">DW060_02440</name>
</gene>